<name>A0AAD5JNX4_ACENE</name>
<evidence type="ECO:0000313" key="3">
    <source>
        <dbReference type="Proteomes" id="UP001064489"/>
    </source>
</evidence>
<comment type="caution">
    <text evidence="2">The sequence shown here is derived from an EMBL/GenBank/DDBJ whole genome shotgun (WGS) entry which is preliminary data.</text>
</comment>
<gene>
    <name evidence="2" type="ORF">LWI28_026055</name>
</gene>
<protein>
    <submittedName>
        <fullName evidence="2">Uncharacterized protein</fullName>
    </submittedName>
</protein>
<proteinExistence type="predicted"/>
<organism evidence="2 3">
    <name type="scientific">Acer negundo</name>
    <name type="common">Box elder</name>
    <dbReference type="NCBI Taxonomy" id="4023"/>
    <lineage>
        <taxon>Eukaryota</taxon>
        <taxon>Viridiplantae</taxon>
        <taxon>Streptophyta</taxon>
        <taxon>Embryophyta</taxon>
        <taxon>Tracheophyta</taxon>
        <taxon>Spermatophyta</taxon>
        <taxon>Magnoliopsida</taxon>
        <taxon>eudicotyledons</taxon>
        <taxon>Gunneridae</taxon>
        <taxon>Pentapetalae</taxon>
        <taxon>rosids</taxon>
        <taxon>malvids</taxon>
        <taxon>Sapindales</taxon>
        <taxon>Sapindaceae</taxon>
        <taxon>Hippocastanoideae</taxon>
        <taxon>Acereae</taxon>
        <taxon>Acer</taxon>
    </lineage>
</organism>
<dbReference type="EMBL" id="JAJSOW010000003">
    <property type="protein sequence ID" value="KAI9196681.1"/>
    <property type="molecule type" value="Genomic_DNA"/>
</dbReference>
<reference evidence="2" key="1">
    <citation type="journal article" date="2022" name="Plant J.">
        <title>Strategies of tolerance reflected in two North American maple genomes.</title>
        <authorList>
            <person name="McEvoy S.L."/>
            <person name="Sezen U.U."/>
            <person name="Trouern-Trend A."/>
            <person name="McMahon S.M."/>
            <person name="Schaberg P.G."/>
            <person name="Yang J."/>
            <person name="Wegrzyn J.L."/>
            <person name="Swenson N.G."/>
        </authorList>
    </citation>
    <scope>NUCLEOTIDE SEQUENCE</scope>
    <source>
        <strain evidence="2">91603</strain>
    </source>
</reference>
<keyword evidence="3" id="KW-1185">Reference proteome</keyword>
<dbReference type="AlphaFoldDB" id="A0AAD5JNX4"/>
<dbReference type="Proteomes" id="UP001064489">
    <property type="component" value="Chromosome 1"/>
</dbReference>
<feature type="region of interest" description="Disordered" evidence="1">
    <location>
        <begin position="83"/>
        <end position="107"/>
    </location>
</feature>
<accession>A0AAD5JNX4</accession>
<evidence type="ECO:0000256" key="1">
    <source>
        <dbReference type="SAM" id="MobiDB-lite"/>
    </source>
</evidence>
<evidence type="ECO:0000313" key="2">
    <source>
        <dbReference type="EMBL" id="KAI9196681.1"/>
    </source>
</evidence>
<sequence length="144" mass="16229">MTLPVGTSQVMGIKQLRVGISWELQWILILLEVAGKWFLVEENLGLNVPTKVKIFSWKACHEWLPTMEKNVVERDVKQTQVNLGPNMNADCDRDSSSESGFDNGAVAESDSPILKTRSLADVYERCNMMINESSCYEEAAQMDE</sequence>
<reference evidence="2" key="2">
    <citation type="submission" date="2023-02" db="EMBL/GenBank/DDBJ databases">
        <authorList>
            <person name="Swenson N.G."/>
            <person name="Wegrzyn J.L."/>
            <person name="Mcevoy S.L."/>
        </authorList>
    </citation>
    <scope>NUCLEOTIDE SEQUENCE</scope>
    <source>
        <strain evidence="2">91603</strain>
        <tissue evidence="2">Leaf</tissue>
    </source>
</reference>